<keyword evidence="3" id="KW-1185">Reference proteome</keyword>
<proteinExistence type="predicted"/>
<organism evidence="2 3">
    <name type="scientific">Vespula pensylvanica</name>
    <name type="common">Western yellow jacket</name>
    <name type="synonym">Wasp</name>
    <dbReference type="NCBI Taxonomy" id="30213"/>
    <lineage>
        <taxon>Eukaryota</taxon>
        <taxon>Metazoa</taxon>
        <taxon>Ecdysozoa</taxon>
        <taxon>Arthropoda</taxon>
        <taxon>Hexapoda</taxon>
        <taxon>Insecta</taxon>
        <taxon>Pterygota</taxon>
        <taxon>Neoptera</taxon>
        <taxon>Endopterygota</taxon>
        <taxon>Hymenoptera</taxon>
        <taxon>Apocrita</taxon>
        <taxon>Aculeata</taxon>
        <taxon>Vespoidea</taxon>
        <taxon>Vespidae</taxon>
        <taxon>Vespinae</taxon>
        <taxon>Vespula</taxon>
    </lineage>
</organism>
<gene>
    <name evidence="2" type="ORF">H0235_017417</name>
</gene>
<dbReference type="AlphaFoldDB" id="A0A834N324"/>
<protein>
    <submittedName>
        <fullName evidence="2">Uncharacterized protein</fullName>
    </submittedName>
</protein>
<feature type="region of interest" description="Disordered" evidence="1">
    <location>
        <begin position="110"/>
        <end position="138"/>
    </location>
</feature>
<reference evidence="2" key="1">
    <citation type="journal article" date="2020" name="G3 (Bethesda)">
        <title>High-Quality Assemblies for Three Invasive Social Wasps from the &lt;i&gt;Vespula&lt;/i&gt; Genus.</title>
        <authorList>
            <person name="Harrop T.W.R."/>
            <person name="Guhlin J."/>
            <person name="McLaughlin G.M."/>
            <person name="Permina E."/>
            <person name="Stockwell P."/>
            <person name="Gilligan J."/>
            <person name="Le Lec M.F."/>
            <person name="Gruber M.A.M."/>
            <person name="Quinn O."/>
            <person name="Lovegrove M."/>
            <person name="Duncan E.J."/>
            <person name="Remnant E.J."/>
            <person name="Van Eeckhoven J."/>
            <person name="Graham B."/>
            <person name="Knapp R.A."/>
            <person name="Langford K.W."/>
            <person name="Kronenberg Z."/>
            <person name="Press M.O."/>
            <person name="Eacker S.M."/>
            <person name="Wilson-Rankin E.E."/>
            <person name="Purcell J."/>
            <person name="Lester P.J."/>
            <person name="Dearden P.K."/>
        </authorList>
    </citation>
    <scope>NUCLEOTIDE SEQUENCE</scope>
    <source>
        <strain evidence="2">Volc-1</strain>
    </source>
</reference>
<evidence type="ECO:0000256" key="1">
    <source>
        <dbReference type="SAM" id="MobiDB-lite"/>
    </source>
</evidence>
<evidence type="ECO:0000313" key="3">
    <source>
        <dbReference type="Proteomes" id="UP000600918"/>
    </source>
</evidence>
<sequence>MWVALPRGYKRLRSERLSKGRLTAHAEPRSKWNFSSLKKIFKIKVDHIADGILGYRTDDNLDSTCSDNYRYDNNIYFKSIVKIKSDKKNLREINDDSTKKNLLIRAVIVVEEEEEEENEEEKEEGEEEEQEKGEEEED</sequence>
<dbReference type="EMBL" id="JACSDY010000022">
    <property type="protein sequence ID" value="KAF7392418.1"/>
    <property type="molecule type" value="Genomic_DNA"/>
</dbReference>
<accession>A0A834N324</accession>
<evidence type="ECO:0000313" key="2">
    <source>
        <dbReference type="EMBL" id="KAF7392418.1"/>
    </source>
</evidence>
<name>A0A834N324_VESPE</name>
<comment type="caution">
    <text evidence="2">The sequence shown here is derived from an EMBL/GenBank/DDBJ whole genome shotgun (WGS) entry which is preliminary data.</text>
</comment>
<dbReference type="Proteomes" id="UP000600918">
    <property type="component" value="Unassembled WGS sequence"/>
</dbReference>